<dbReference type="Gene3D" id="3.40.50.410">
    <property type="entry name" value="von Willebrand factor, type A domain"/>
    <property type="match status" value="1"/>
</dbReference>
<dbReference type="InterPro" id="IPR051266">
    <property type="entry name" value="CLCR"/>
</dbReference>
<sequence length="146" mass="16172">MDDSQTSSHDSVTHEFTLSPMETSSSDIILSATHDNDFVHISMQPLQNEIRSSCDICCVVDTSGSMSSSAEIQKDKKEHYGLSQLDLVKHALKTIISSLQDQDRLSLISFSNTATILLKLTAMDEAGKTKALDEVEKLRVRTRLDI</sequence>
<evidence type="ECO:0000313" key="3">
    <source>
        <dbReference type="EMBL" id="CAF5171395.1"/>
    </source>
</evidence>
<evidence type="ECO:0000313" key="4">
    <source>
        <dbReference type="Proteomes" id="UP000676336"/>
    </source>
</evidence>
<name>A0A8S3GZS8_9BILA</name>
<dbReference type="Proteomes" id="UP000681720">
    <property type="component" value="Unassembled WGS sequence"/>
</dbReference>
<comment type="caution">
    <text evidence="3">The sequence shown here is derived from an EMBL/GenBank/DDBJ whole genome shotgun (WGS) entry which is preliminary data.</text>
</comment>
<dbReference type="PANTHER" id="PTHR10579">
    <property type="entry name" value="CALCIUM-ACTIVATED CHLORIDE CHANNEL REGULATOR"/>
    <property type="match status" value="1"/>
</dbReference>
<dbReference type="SUPFAM" id="SSF53300">
    <property type="entry name" value="vWA-like"/>
    <property type="match status" value="1"/>
</dbReference>
<proteinExistence type="predicted"/>
<dbReference type="AlphaFoldDB" id="A0A8S3GZS8"/>
<reference evidence="3" key="1">
    <citation type="submission" date="2021-02" db="EMBL/GenBank/DDBJ databases">
        <authorList>
            <person name="Nowell W R."/>
        </authorList>
    </citation>
    <scope>NUCLEOTIDE SEQUENCE</scope>
</reference>
<dbReference type="PROSITE" id="PS50234">
    <property type="entry name" value="VWFA"/>
    <property type="match status" value="1"/>
</dbReference>
<dbReference type="Proteomes" id="UP000676336">
    <property type="component" value="Unassembled WGS sequence"/>
</dbReference>
<gene>
    <name evidence="2" type="ORF">GIL414_LOCUS36897</name>
    <name evidence="3" type="ORF">SMN809_LOCUS65743</name>
</gene>
<dbReference type="Pfam" id="PF13519">
    <property type="entry name" value="VWA_2"/>
    <property type="match status" value="1"/>
</dbReference>
<dbReference type="EMBL" id="CAJOBI010311940">
    <property type="protein sequence ID" value="CAF5171395.1"/>
    <property type="molecule type" value="Genomic_DNA"/>
</dbReference>
<accession>A0A8S3GZS8</accession>
<protein>
    <recommendedName>
        <fullName evidence="1">VWFA domain-containing protein</fullName>
    </recommendedName>
</protein>
<dbReference type="InterPro" id="IPR036465">
    <property type="entry name" value="vWFA_dom_sf"/>
</dbReference>
<feature type="domain" description="VWFA" evidence="1">
    <location>
        <begin position="55"/>
        <end position="146"/>
    </location>
</feature>
<organism evidence="3 4">
    <name type="scientific">Rotaria magnacalcarata</name>
    <dbReference type="NCBI Taxonomy" id="392030"/>
    <lineage>
        <taxon>Eukaryota</taxon>
        <taxon>Metazoa</taxon>
        <taxon>Spiralia</taxon>
        <taxon>Gnathifera</taxon>
        <taxon>Rotifera</taxon>
        <taxon>Eurotatoria</taxon>
        <taxon>Bdelloidea</taxon>
        <taxon>Philodinida</taxon>
        <taxon>Philodinidae</taxon>
        <taxon>Rotaria</taxon>
    </lineage>
</organism>
<dbReference type="PANTHER" id="PTHR10579:SF43">
    <property type="entry name" value="ZINC FINGER (C3HC4-TYPE RING FINGER) FAMILY PROTEIN"/>
    <property type="match status" value="1"/>
</dbReference>
<evidence type="ECO:0000259" key="1">
    <source>
        <dbReference type="PROSITE" id="PS50234"/>
    </source>
</evidence>
<dbReference type="InterPro" id="IPR002035">
    <property type="entry name" value="VWF_A"/>
</dbReference>
<dbReference type="EMBL" id="CAJOBJ010093204">
    <property type="protein sequence ID" value="CAF4552515.1"/>
    <property type="molecule type" value="Genomic_DNA"/>
</dbReference>
<evidence type="ECO:0000313" key="2">
    <source>
        <dbReference type="EMBL" id="CAF4552515.1"/>
    </source>
</evidence>